<dbReference type="PROSITE" id="PS50005">
    <property type="entry name" value="TPR"/>
    <property type="match status" value="1"/>
</dbReference>
<comment type="caution">
    <text evidence="3">The sequence shown here is derived from an EMBL/GenBank/DDBJ whole genome shotgun (WGS) entry which is preliminary data.</text>
</comment>
<dbReference type="InterPro" id="IPR011990">
    <property type="entry name" value="TPR-like_helical_dom_sf"/>
</dbReference>
<evidence type="ECO:0000313" key="3">
    <source>
        <dbReference type="EMBL" id="KKL85836.1"/>
    </source>
</evidence>
<dbReference type="AlphaFoldDB" id="A0A0F9G5X9"/>
<name>A0A0F9G5X9_9ZZZZ</name>
<dbReference type="SMART" id="SM00028">
    <property type="entry name" value="TPR"/>
    <property type="match status" value="3"/>
</dbReference>
<dbReference type="EMBL" id="LAZR01021289">
    <property type="protein sequence ID" value="KKL85836.1"/>
    <property type="molecule type" value="Genomic_DNA"/>
</dbReference>
<proteinExistence type="predicted"/>
<dbReference type="PANTHER" id="PTHR44943:SF8">
    <property type="entry name" value="TPR REPEAT-CONTAINING PROTEIN MJ0263"/>
    <property type="match status" value="1"/>
</dbReference>
<dbReference type="Pfam" id="PF13431">
    <property type="entry name" value="TPR_17"/>
    <property type="match status" value="1"/>
</dbReference>
<dbReference type="Gene3D" id="1.25.40.10">
    <property type="entry name" value="Tetratricopeptide repeat domain"/>
    <property type="match status" value="2"/>
</dbReference>
<reference evidence="3" key="1">
    <citation type="journal article" date="2015" name="Nature">
        <title>Complex archaea that bridge the gap between prokaryotes and eukaryotes.</title>
        <authorList>
            <person name="Spang A."/>
            <person name="Saw J.H."/>
            <person name="Jorgensen S.L."/>
            <person name="Zaremba-Niedzwiedzka K."/>
            <person name="Martijn J."/>
            <person name="Lind A.E."/>
            <person name="van Eijk R."/>
            <person name="Schleper C."/>
            <person name="Guy L."/>
            <person name="Ettema T.J."/>
        </authorList>
    </citation>
    <scope>NUCLEOTIDE SEQUENCE</scope>
</reference>
<accession>A0A0F9G5X9</accession>
<keyword evidence="1" id="KW-0677">Repeat</keyword>
<keyword evidence="2" id="KW-0802">TPR repeat</keyword>
<organism evidence="3">
    <name type="scientific">marine sediment metagenome</name>
    <dbReference type="NCBI Taxonomy" id="412755"/>
    <lineage>
        <taxon>unclassified sequences</taxon>
        <taxon>metagenomes</taxon>
        <taxon>ecological metagenomes</taxon>
    </lineage>
</organism>
<gene>
    <name evidence="3" type="ORF">LCGC14_1950740</name>
</gene>
<dbReference type="InterPro" id="IPR051685">
    <property type="entry name" value="Ycf3/AcsC/BcsC/TPR_MFPF"/>
</dbReference>
<sequence length="401" mass="46330">MHPDKPSIAVLPFVNLTGDPHKDYFSDGLTINFITQLYKIPNLFVIAHQSSFKYKGKALKIQQLGRELGVRYVLEGGVQISGHRIRINAQLIDTQTGDHIWAERYDRELKDVFALQDEIIRKAVTEMAVKVSWGEDIRWVTSATEDFEALDYYFKSYELFVRFEKESNAQARRFLEKAIELDPKYALAIAFLGYTHLMDARLKWVKSPRLSVEQAEELAHRAVAIDDCLVLAHQLLGSVYMHKGLYDKALAAKERAIVCEPNNAVAINSLANALNYAGRQMEALKYSRKAMRLYPHPPYHLLFTAGRTNYFAEQYEAAITEWLKIIERFPGSRAQENWPWLIASYMELGREKEARSEVQKLLEQRPDMSIEAHVKKLKNQPFKDFLFLDHHVELLRKAGLK</sequence>
<dbReference type="InterPro" id="IPR019734">
    <property type="entry name" value="TPR_rpt"/>
</dbReference>
<dbReference type="SUPFAM" id="SSF48452">
    <property type="entry name" value="TPR-like"/>
    <property type="match status" value="1"/>
</dbReference>
<evidence type="ECO:0000256" key="1">
    <source>
        <dbReference type="ARBA" id="ARBA00022737"/>
    </source>
</evidence>
<dbReference type="PANTHER" id="PTHR44943">
    <property type="entry name" value="CELLULOSE SYNTHASE OPERON PROTEIN C"/>
    <property type="match status" value="1"/>
</dbReference>
<evidence type="ECO:0000256" key="2">
    <source>
        <dbReference type="ARBA" id="ARBA00022803"/>
    </source>
</evidence>
<protein>
    <submittedName>
        <fullName evidence="3">Uncharacterized protein</fullName>
    </submittedName>
</protein>
<dbReference type="Gene3D" id="3.40.50.10610">
    <property type="entry name" value="ABC-type transport auxiliary lipoprotein component"/>
    <property type="match status" value="1"/>
</dbReference>